<keyword evidence="6" id="KW-0325">Glycoprotein</keyword>
<protein>
    <submittedName>
        <fullName evidence="10">Otolin-1 isoform X2</fullName>
    </submittedName>
</protein>
<keyword evidence="2" id="KW-0964">Secreted</keyword>
<dbReference type="InterPro" id="IPR008983">
    <property type="entry name" value="Tumour_necrosis_fac-like_dom"/>
</dbReference>
<feature type="compositionally biased region" description="Basic and acidic residues" evidence="7">
    <location>
        <begin position="148"/>
        <end position="160"/>
    </location>
</feature>
<evidence type="ECO:0000256" key="5">
    <source>
        <dbReference type="ARBA" id="ARBA00023119"/>
    </source>
</evidence>
<dbReference type="Gene3D" id="2.60.120.40">
    <property type="match status" value="1"/>
</dbReference>
<reference evidence="10" key="1">
    <citation type="submission" date="2022-03" db="EMBL/GenBank/DDBJ databases">
        <authorList>
            <person name="Alioto T."/>
            <person name="Alioto T."/>
            <person name="Gomez Garrido J."/>
        </authorList>
    </citation>
    <scope>NUCLEOTIDE SEQUENCE</scope>
</reference>
<evidence type="ECO:0000313" key="11">
    <source>
        <dbReference type="Proteomes" id="UP001295444"/>
    </source>
</evidence>
<dbReference type="GO" id="GO:0005576">
    <property type="term" value="C:extracellular region"/>
    <property type="evidence" value="ECO:0007669"/>
    <property type="project" value="UniProtKB-SubCell"/>
</dbReference>
<feature type="region of interest" description="Disordered" evidence="7">
    <location>
        <begin position="117"/>
        <end position="339"/>
    </location>
</feature>
<dbReference type="Proteomes" id="UP001295444">
    <property type="component" value="Chromosome 02"/>
</dbReference>
<evidence type="ECO:0000259" key="9">
    <source>
        <dbReference type="PROSITE" id="PS50871"/>
    </source>
</evidence>
<feature type="compositionally biased region" description="Basic and acidic residues" evidence="7">
    <location>
        <begin position="280"/>
        <end position="295"/>
    </location>
</feature>
<dbReference type="SMART" id="SM00110">
    <property type="entry name" value="C1Q"/>
    <property type="match status" value="1"/>
</dbReference>
<proteinExistence type="predicted"/>
<sequence>DMKMGTLSWPTATFITVVATVYLEAKTTQPSKYTKKTYNMEIANGFETSLAPPTEETVFTDMPETSDTTSELATLNADFRTATTLYPFDNFTLETADFFFNCCDCCTPMAGPKGDTGDIGLPGLKGDTGDMGLPGPHGPSGPPGAKGYKGDKGEKGEHGEQGPGGSPGIPGRAGETGEIGAKGEKGNLGLAGVKGQKGNKGDICENGTKGDRGEKGEQGFIGVDGEKGDKGEKGDIGDKGYSGDIGDKGDMGEKGERGLKGDKGIKGDMGFNGINGLEGGRGEKGEPGMKGEKGELGLPGLTGPPGPKGNYGSKGIRGTPGKKGSRGLKGSKGDSPKPIRSAFTVGLSKPFPAPNAPVKFDKILYNEQEEYNPSTGKFNCTISGTYVFAFHVTVRGRPARISIVAQNKKIFKSRETLYGQEIDQASAMLVLKLNVGDQVWMEVSRDWNGIYVSNDDDSIFTGFLLYPDDPVETELV</sequence>
<dbReference type="PROSITE" id="PS50871">
    <property type="entry name" value="C1Q"/>
    <property type="match status" value="1"/>
</dbReference>
<feature type="non-terminal residue" evidence="10">
    <location>
        <position position="1"/>
    </location>
</feature>
<evidence type="ECO:0000256" key="1">
    <source>
        <dbReference type="ARBA" id="ARBA00004498"/>
    </source>
</evidence>
<dbReference type="PANTHER" id="PTHR15427:SF51">
    <property type="entry name" value="OTOLIN 1"/>
    <property type="match status" value="1"/>
</dbReference>
<keyword evidence="4 8" id="KW-0732">Signal</keyword>
<name>A0AAD1RBT2_PELCU</name>
<dbReference type="PANTHER" id="PTHR15427">
    <property type="entry name" value="EMILIN ELASTIN MICROFIBRIL INTERFACE-LOCATED PROTEIN ELASTIN MICROFIBRIL INTERFACER"/>
    <property type="match status" value="1"/>
</dbReference>
<dbReference type="AlphaFoldDB" id="A0AAD1RBT2"/>
<feature type="chain" id="PRO_5041931904" evidence="8">
    <location>
        <begin position="26"/>
        <end position="476"/>
    </location>
</feature>
<evidence type="ECO:0000313" key="10">
    <source>
        <dbReference type="EMBL" id="CAH2247443.1"/>
    </source>
</evidence>
<feature type="compositionally biased region" description="Basic and acidic residues" evidence="7">
    <location>
        <begin position="224"/>
        <end position="238"/>
    </location>
</feature>
<dbReference type="InterPro" id="IPR001073">
    <property type="entry name" value="C1q_dom"/>
</dbReference>
<evidence type="ECO:0000256" key="2">
    <source>
        <dbReference type="ARBA" id="ARBA00022525"/>
    </source>
</evidence>
<evidence type="ECO:0000256" key="3">
    <source>
        <dbReference type="ARBA" id="ARBA00022530"/>
    </source>
</evidence>
<keyword evidence="5" id="KW-0176">Collagen</keyword>
<dbReference type="PRINTS" id="PR00007">
    <property type="entry name" value="COMPLEMNTC1Q"/>
</dbReference>
<dbReference type="Pfam" id="PF00386">
    <property type="entry name" value="C1q"/>
    <property type="match status" value="1"/>
</dbReference>
<keyword evidence="3" id="KW-0272">Extracellular matrix</keyword>
<evidence type="ECO:0000256" key="4">
    <source>
        <dbReference type="ARBA" id="ARBA00022729"/>
    </source>
</evidence>
<feature type="compositionally biased region" description="Basic and acidic residues" evidence="7">
    <location>
        <begin position="199"/>
        <end position="217"/>
    </location>
</feature>
<dbReference type="EMBL" id="OW240913">
    <property type="protein sequence ID" value="CAH2247443.1"/>
    <property type="molecule type" value="Genomic_DNA"/>
</dbReference>
<dbReference type="FunFam" id="2.60.120.40:FF:000001">
    <property type="entry name" value="Complement C1q B chain"/>
    <property type="match status" value="1"/>
</dbReference>
<organism evidence="10 11">
    <name type="scientific">Pelobates cultripes</name>
    <name type="common">Western spadefoot toad</name>
    <dbReference type="NCBI Taxonomy" id="61616"/>
    <lineage>
        <taxon>Eukaryota</taxon>
        <taxon>Metazoa</taxon>
        <taxon>Chordata</taxon>
        <taxon>Craniata</taxon>
        <taxon>Vertebrata</taxon>
        <taxon>Euteleostomi</taxon>
        <taxon>Amphibia</taxon>
        <taxon>Batrachia</taxon>
        <taxon>Anura</taxon>
        <taxon>Pelobatoidea</taxon>
        <taxon>Pelobatidae</taxon>
        <taxon>Pelobates</taxon>
    </lineage>
</organism>
<gene>
    <name evidence="10" type="ORF">PECUL_23A040034</name>
</gene>
<dbReference type="Pfam" id="PF01391">
    <property type="entry name" value="Collagen"/>
    <property type="match status" value="1"/>
</dbReference>
<feature type="domain" description="C1q" evidence="9">
    <location>
        <begin position="336"/>
        <end position="471"/>
    </location>
</feature>
<comment type="subcellular location">
    <subcellularLocation>
        <location evidence="1">Secreted</location>
        <location evidence="1">Extracellular space</location>
        <location evidence="1">Extracellular matrix</location>
    </subcellularLocation>
</comment>
<dbReference type="InterPro" id="IPR008160">
    <property type="entry name" value="Collagen"/>
</dbReference>
<evidence type="ECO:0000256" key="6">
    <source>
        <dbReference type="ARBA" id="ARBA00023180"/>
    </source>
</evidence>
<dbReference type="SUPFAM" id="SSF49842">
    <property type="entry name" value="TNF-like"/>
    <property type="match status" value="1"/>
</dbReference>
<accession>A0AAD1RBT2</accession>
<dbReference type="InterPro" id="IPR050392">
    <property type="entry name" value="Collagen/C1q_domain"/>
</dbReference>
<keyword evidence="11" id="KW-1185">Reference proteome</keyword>
<evidence type="ECO:0000256" key="7">
    <source>
        <dbReference type="SAM" id="MobiDB-lite"/>
    </source>
</evidence>
<feature type="compositionally biased region" description="Basic and acidic residues" evidence="7">
    <location>
        <begin position="245"/>
        <end position="266"/>
    </location>
</feature>
<evidence type="ECO:0000256" key="8">
    <source>
        <dbReference type="SAM" id="SignalP"/>
    </source>
</evidence>
<feature type="signal peptide" evidence="8">
    <location>
        <begin position="1"/>
        <end position="25"/>
    </location>
</feature>
<dbReference type="GO" id="GO:0005581">
    <property type="term" value="C:collagen trimer"/>
    <property type="evidence" value="ECO:0007669"/>
    <property type="project" value="UniProtKB-KW"/>
</dbReference>